<feature type="transmembrane region" description="Helical" evidence="1">
    <location>
        <begin position="6"/>
        <end position="23"/>
    </location>
</feature>
<name>A0A6M3L640_9ZZZZ</name>
<dbReference type="AlphaFoldDB" id="A0A6M3L640"/>
<gene>
    <name evidence="2" type="ORF">MM415B02577_0011</name>
</gene>
<sequence length="45" mass="4988">MSTTTYAVLVLIGILFFVAMDLGKRDKGNDVITLISDDDDQEEHS</sequence>
<reference evidence="2" key="1">
    <citation type="submission" date="2020-03" db="EMBL/GenBank/DDBJ databases">
        <title>The deep terrestrial virosphere.</title>
        <authorList>
            <person name="Holmfeldt K."/>
            <person name="Nilsson E."/>
            <person name="Simone D."/>
            <person name="Lopez-Fernandez M."/>
            <person name="Wu X."/>
            <person name="de Brujin I."/>
            <person name="Lundin D."/>
            <person name="Andersson A."/>
            <person name="Bertilsson S."/>
            <person name="Dopson M."/>
        </authorList>
    </citation>
    <scope>NUCLEOTIDE SEQUENCE</scope>
    <source>
        <strain evidence="2">MM415B02577</strain>
    </source>
</reference>
<evidence type="ECO:0000313" key="2">
    <source>
        <dbReference type="EMBL" id="QJA89292.1"/>
    </source>
</evidence>
<organism evidence="2">
    <name type="scientific">viral metagenome</name>
    <dbReference type="NCBI Taxonomy" id="1070528"/>
    <lineage>
        <taxon>unclassified sequences</taxon>
        <taxon>metagenomes</taxon>
        <taxon>organismal metagenomes</taxon>
    </lineage>
</organism>
<keyword evidence="1" id="KW-0472">Membrane</keyword>
<keyword evidence="1" id="KW-1133">Transmembrane helix</keyword>
<evidence type="ECO:0000256" key="1">
    <source>
        <dbReference type="SAM" id="Phobius"/>
    </source>
</evidence>
<protein>
    <submittedName>
        <fullName evidence="2">Uncharacterized protein</fullName>
    </submittedName>
</protein>
<proteinExistence type="predicted"/>
<keyword evidence="1" id="KW-0812">Transmembrane</keyword>
<dbReference type="EMBL" id="MT142836">
    <property type="protein sequence ID" value="QJA89292.1"/>
    <property type="molecule type" value="Genomic_DNA"/>
</dbReference>
<accession>A0A6M3L640</accession>